<keyword evidence="1" id="KW-0472">Membrane</keyword>
<dbReference type="AlphaFoldDB" id="A0A8T0A539"/>
<dbReference type="EMBL" id="JABEBT010000001">
    <property type="protein sequence ID" value="KAF7640429.1"/>
    <property type="molecule type" value="Genomic_DNA"/>
</dbReference>
<protein>
    <submittedName>
        <fullName evidence="2">Uncharacterized protein</fullName>
    </submittedName>
</protein>
<evidence type="ECO:0000313" key="2">
    <source>
        <dbReference type="EMBL" id="KAF7640429.1"/>
    </source>
</evidence>
<keyword evidence="3" id="KW-1185">Reference proteome</keyword>
<organism evidence="2 3">
    <name type="scientific">Meloidogyne graminicola</name>
    <dbReference type="NCBI Taxonomy" id="189291"/>
    <lineage>
        <taxon>Eukaryota</taxon>
        <taxon>Metazoa</taxon>
        <taxon>Ecdysozoa</taxon>
        <taxon>Nematoda</taxon>
        <taxon>Chromadorea</taxon>
        <taxon>Rhabditida</taxon>
        <taxon>Tylenchina</taxon>
        <taxon>Tylenchomorpha</taxon>
        <taxon>Tylenchoidea</taxon>
        <taxon>Meloidogynidae</taxon>
        <taxon>Meloidogyninae</taxon>
        <taxon>Meloidogyne</taxon>
    </lineage>
</organism>
<evidence type="ECO:0000256" key="1">
    <source>
        <dbReference type="SAM" id="Phobius"/>
    </source>
</evidence>
<reference evidence="2" key="1">
    <citation type="journal article" date="2020" name="Ecol. Evol.">
        <title>Genome structure and content of the rice root-knot nematode (Meloidogyne graminicola).</title>
        <authorList>
            <person name="Phan N.T."/>
            <person name="Danchin E.G.J."/>
            <person name="Klopp C."/>
            <person name="Perfus-Barbeoch L."/>
            <person name="Kozlowski D.K."/>
            <person name="Koutsovoulos G.D."/>
            <person name="Lopez-Roques C."/>
            <person name="Bouchez O."/>
            <person name="Zahm M."/>
            <person name="Besnard G."/>
            <person name="Bellafiore S."/>
        </authorList>
    </citation>
    <scope>NUCLEOTIDE SEQUENCE</scope>
    <source>
        <strain evidence="2">VN-18</strain>
    </source>
</reference>
<dbReference type="Proteomes" id="UP000605970">
    <property type="component" value="Unassembled WGS sequence"/>
</dbReference>
<sequence>MFIIYRQTSRLLRTTIFARNFSMESNQDQFNCALNLFEKEIKSMREEINLKLGLINKEMKNEFSIVKTEINKEISDNRREIIYKIKFARISKESLISIWNMWGFMLTHFYLLQKLRFWRLLNEEKLRFLKIGKYFLPLIKI</sequence>
<keyword evidence="1" id="KW-1133">Transmembrane helix</keyword>
<proteinExistence type="predicted"/>
<keyword evidence="1" id="KW-0812">Transmembrane</keyword>
<feature type="transmembrane region" description="Helical" evidence="1">
    <location>
        <begin position="94"/>
        <end position="112"/>
    </location>
</feature>
<gene>
    <name evidence="2" type="ORF">Mgra_00000250</name>
</gene>
<name>A0A8T0A539_9BILA</name>
<comment type="caution">
    <text evidence="2">The sequence shown here is derived from an EMBL/GenBank/DDBJ whole genome shotgun (WGS) entry which is preliminary data.</text>
</comment>
<evidence type="ECO:0000313" key="3">
    <source>
        <dbReference type="Proteomes" id="UP000605970"/>
    </source>
</evidence>
<accession>A0A8T0A539</accession>